<organism evidence="2">
    <name type="scientific">viral metagenome</name>
    <dbReference type="NCBI Taxonomy" id="1070528"/>
    <lineage>
        <taxon>unclassified sequences</taxon>
        <taxon>metagenomes</taxon>
        <taxon>organismal metagenomes</taxon>
    </lineage>
</organism>
<dbReference type="EMBL" id="MT141378">
    <property type="protein sequence ID" value="QJA59635.1"/>
    <property type="molecule type" value="Genomic_DNA"/>
</dbReference>
<accession>A0A6M3IQX0</accession>
<feature type="region of interest" description="Disordered" evidence="1">
    <location>
        <begin position="822"/>
        <end position="846"/>
    </location>
</feature>
<protein>
    <submittedName>
        <fullName evidence="2">Uncharacterized protein</fullName>
    </submittedName>
</protein>
<gene>
    <name evidence="2" type="ORF">MM415B01253_0009</name>
</gene>
<evidence type="ECO:0000256" key="1">
    <source>
        <dbReference type="SAM" id="MobiDB-lite"/>
    </source>
</evidence>
<name>A0A6M3IQX0_9ZZZZ</name>
<feature type="compositionally biased region" description="Polar residues" evidence="1">
    <location>
        <begin position="822"/>
        <end position="832"/>
    </location>
</feature>
<reference evidence="2" key="1">
    <citation type="submission" date="2020-03" db="EMBL/GenBank/DDBJ databases">
        <title>The deep terrestrial virosphere.</title>
        <authorList>
            <person name="Holmfeldt K."/>
            <person name="Nilsson E."/>
            <person name="Simone D."/>
            <person name="Lopez-Fernandez M."/>
            <person name="Wu X."/>
            <person name="de Brujin I."/>
            <person name="Lundin D."/>
            <person name="Andersson A."/>
            <person name="Bertilsson S."/>
            <person name="Dopson M."/>
        </authorList>
    </citation>
    <scope>NUCLEOTIDE SEQUENCE</scope>
    <source>
        <strain evidence="2">MM415B01253</strain>
    </source>
</reference>
<sequence>MVQPRTKVPHELEWIRQEAAEIRKKEEETRLKYKPLNDALSKYFKVEPDKPYYLESKQAQAYDFNIPDTWRLKIWQEPDTGELSYRQVTPAGWEVTETSVLSPTGEQFTWEEVNTWEDTAKFESGIFQQTEPDTPIESIPDPMLEVQQPMGMVWDYNTQRYMPATFDLQVTRNFYKRNPEFLPPGVTPTLTPDELDIVISEQEARREELTTSFMSILPDMFEDVTEETQGDRAIEIINQIATNEEMQDVFIDALQEQGRNAETENILRLIQPEITDNELTEFFGTTRDGQIATETPQSIVRPEPLWESIRTGEVLTQSEKDKLFPTGYEIELDEWTLTRETSRNYIGVFKILGEGLTKLPRQLGASILQSFQGYKGASVVNKDWADKFIGEAQTDLNKFAQDTVSEYGNMRLPISVEDLATLPQSIAFSLTSMGGGLVAGIPVALAPVPGARVAAWGIGSTASGAVAFGMASYQIMQQYLELKNEEMKNTVGRELTLEEENTLKKDFSNKAVQYGLWEAIPEAVSNLAFGKLLTLPLSKMIGRTAAIQILTKIGGMYGEEFLTETITQKGQSAIEVEAGLRDEKITWVEAFKEIAPQTFLLTTILGGAGQITVSSVSRIKKSLKKEIGDEPIFNELNSNITEDVFAEVEAEAAMIEAPTTATEAGVTPAKGVTPPVTEGVTKKITRTTKQQDIQETARILTGKLKESGIPERDIADLLDVYGISTKSTSIEASVAYEQLRLLGYENFDENNVRNLSRVLLSKEFGVPTHEIDLVLQGGSRINPNLDVQEAIAKAKEINNLIKGNLPSHKEIVASLNQGVPQVTPTKGVTPQPITEAPQRVPEPPKWYRGTTTGGIAGQDTFWTSDKSVAGDYGTAKVGEKPKIATLTPADMPDNVYETTNKETIVEELGITIDPYTGSKGAFDKAVKEILQPQGYDAVKYSSGTFEAEELHIFGKPISEPLAPAVVPETEEVSPEDIEVIRQLNELQKMYDIWHGKLVTLRQVKLDLAKFVQKNLPMNVRGKFITAVGKVETNEQLQIQLDKVRDVAEKNAQKVLTNVIEKKLDKAKPYIENQIKKGKFTPETQTYLNTLIHNLHMNRDDARAQMLANRMAYQEGTMSQEQMLKANDALNFAGIEGMTAAELKETSDYIDILMLIGKSERQAKQDAYQEKMDAIRTEVGADGVIGGGRGLLEGVEAIPGIESEPKKGWFEKFVNWQYSWDNLLDKLSKFDKISKPYQSALNKFGSAVHRATQRQTVGTKDAFTSVKKAVADAFHVKGNRDLGHVLDRLDEEVDFGVVELSQEYVAAREQTPEDVESLGDIGEVVEEKVAEPKEVKRIFIHFRMTRNQMIAKYMQMQDPTLDNTFLAGMGWTQKMRDMVENAMTSEEIALANSFFKFYDDYYQTVNPIYREMFNIDMPYNPRYSPIRREADINVPEDILLFEDAMRYASALNGSIKSRIPNARGLRFDSATDILSNHITQMEHFKAWALTMRDMRQVFSNHNIRTAISQYHGKGILKVIDKFLNDMARGGIETAATFKAADYLRRAFTKSILAIKPVVAIKQIPSMFAYISEMPVTRFLGGVINYWANPIENFKFLYANSEGFRARVSTGFERDIRAALEKHGKKQLIGSGSFTDWFLLQIRLGDAFAVTQGTWATYQYAMKSKAEGGLGMTSAEALAHAEDVTNRTQPSFGIDTLSAFQNGSSFHKLLTMFMNQPNKYFRLVGDNLRNFQYGRGSRAKAASTVVFTWVVLPMLFQFIADAFQWKPERQLRAGLLGQLNHIFVAGQALQILTGILTKEPFDYQVSPVLQAGEDVFTAVSKAVKMVDQGLDPYKDISVDDGMALIEYLAKAGGEFTGLPTPYFVQLEKAIRHKFEAGEDLAIKDFLFSEWALEQPRKGSEQKVDDITLELGEVKEGQEDVPLTKRELKLNTTVDWLRGIGEVYKKVLPQDVLNDKRSSLESKTWAAAEIASSKANILPNVKLYEINTDDDDYTIIELRKLWIARNGIGSLEKLKAYDDLYANAGVPITHGNVNKQQNDLLEKYLFTEDKKQFLIDHKDELSVNPLIEYLKDNPTDNALLAMKGEANLLTMKAYDEFHRLVKELDIPEDAIPDRVLPLNKHQAQSHFDYLDNVSNFGAGSAEADLVLAKDSLYTDWADLQRPEKPIAYYQMKVDNRELFDKLKEIRGDELLDSVLTDEEGLTEKGRAIIELRATKVGDETFHDIERRISAISKGTAGNPLPQEVVDAHVEYGKVIDLKGIKFQGAEENLFRIDNDAYNKSRLDKTIWGINAFKDDVDRTQETKWRLQVQYRPEFTTYDEEIPQKYADMADEELEVPEGYNSEWWDEQTPDEQRNILIGVDRNTMNMENEKFRDDARRIEAYELKIPEVEEWVEFNNLPISGKRRDRYIIEHGGTDPKNPTGLAKSWSGLGTGHDLPDPTTIPSVRFDEITEEYQDEFDLIGSSGDFSNIKSDQWKDDTFKDTRTGLTEREQATYDLRFDKDGKLTDFGKAEVRRNGYGMFMPEDYIERWVDYGIQEKEGRPTNWPTTRTGIHTWYEDDWYLKEHPKFYEVLKGIMRKIQPDWHMDRDAEYWSKVPTRDVFDLYVIYEKNPSGKPREDLRYDNSDLEKWLLLTGKVTKPIKEKRRRASLSPSEKWETQVRAWEELAK</sequence>
<proteinExistence type="predicted"/>
<evidence type="ECO:0000313" key="2">
    <source>
        <dbReference type="EMBL" id="QJA59635.1"/>
    </source>
</evidence>